<keyword evidence="3" id="KW-1185">Reference proteome</keyword>
<organism evidence="2 3">
    <name type="scientific">Thermogemmata fonticola</name>
    <dbReference type="NCBI Taxonomy" id="2755323"/>
    <lineage>
        <taxon>Bacteria</taxon>
        <taxon>Pseudomonadati</taxon>
        <taxon>Planctomycetota</taxon>
        <taxon>Planctomycetia</taxon>
        <taxon>Gemmatales</taxon>
        <taxon>Gemmataceae</taxon>
        <taxon>Thermogemmata</taxon>
    </lineage>
</organism>
<dbReference type="EMBL" id="JACEFB010000001">
    <property type="protein sequence ID" value="MBA2224661.1"/>
    <property type="molecule type" value="Genomic_DNA"/>
</dbReference>
<sequence length="284" mass="31650">MPEYGSSSKRIVAVTGIESLWGPSLLRELLRAGDTLVALLGQRFLAAAFATEIQQGRLQLVWGRGEDSARLYSLLAIHEVTLLFHLGTLTDAMGSSLVQAVRRYHPELPVVTLQQPSHVMYARQFLEAASLLYGIAEVEELFGPELPLTTTDLQEKRNESALDWPETSGSKEEQGPEVKRDYVYVSDAALALRLLAQEVTARRQSICLPFRSGWQFTTREWHTLQDKVEAGEPYRLAPETPMHPLGWHPQQTLREALQASFGSDSASAARARSSLPRSSRRRAA</sequence>
<protein>
    <submittedName>
        <fullName evidence="2">Uncharacterized protein</fullName>
    </submittedName>
</protein>
<dbReference type="Proteomes" id="UP000542342">
    <property type="component" value="Unassembled WGS sequence"/>
</dbReference>
<accession>A0A7V9AA24</accession>
<evidence type="ECO:0000313" key="3">
    <source>
        <dbReference type="Proteomes" id="UP000542342"/>
    </source>
</evidence>
<comment type="caution">
    <text evidence="2">The sequence shown here is derived from an EMBL/GenBank/DDBJ whole genome shotgun (WGS) entry which is preliminary data.</text>
</comment>
<reference evidence="2 3" key="1">
    <citation type="submission" date="2020-07" db="EMBL/GenBank/DDBJ databases">
        <title>Thermogemmata thermophila gen. nov., sp. nov., a novel moderate thermophilic planctomycete from a Kamchatka hot spring.</title>
        <authorList>
            <person name="Elcheninov A.G."/>
            <person name="Podosokorskaya O.A."/>
            <person name="Kovaleva O.L."/>
            <person name="Novikov A."/>
            <person name="Bonch-Osmolovskaya E.A."/>
            <person name="Toshchakov S.V."/>
            <person name="Kublanov I.V."/>
        </authorList>
    </citation>
    <scope>NUCLEOTIDE SEQUENCE [LARGE SCALE GENOMIC DNA]</scope>
    <source>
        <strain evidence="2 3">2918</strain>
    </source>
</reference>
<dbReference type="InterPro" id="IPR036291">
    <property type="entry name" value="NAD(P)-bd_dom_sf"/>
</dbReference>
<feature type="compositionally biased region" description="Low complexity" evidence="1">
    <location>
        <begin position="265"/>
        <end position="277"/>
    </location>
</feature>
<dbReference type="RefSeq" id="WP_194536095.1">
    <property type="nucleotide sequence ID" value="NZ_JACEFB010000001.1"/>
</dbReference>
<evidence type="ECO:0000256" key="1">
    <source>
        <dbReference type="SAM" id="MobiDB-lite"/>
    </source>
</evidence>
<gene>
    <name evidence="2" type="ORF">H0921_00620</name>
</gene>
<feature type="region of interest" description="Disordered" evidence="1">
    <location>
        <begin position="250"/>
        <end position="284"/>
    </location>
</feature>
<feature type="region of interest" description="Disordered" evidence="1">
    <location>
        <begin position="157"/>
        <end position="177"/>
    </location>
</feature>
<dbReference type="SUPFAM" id="SSF51735">
    <property type="entry name" value="NAD(P)-binding Rossmann-fold domains"/>
    <property type="match status" value="1"/>
</dbReference>
<proteinExistence type="predicted"/>
<evidence type="ECO:0000313" key="2">
    <source>
        <dbReference type="EMBL" id="MBA2224661.1"/>
    </source>
</evidence>
<name>A0A7V9AA24_9BACT</name>
<dbReference type="AlphaFoldDB" id="A0A7V9AA24"/>